<reference evidence="6 7" key="1">
    <citation type="submission" date="2020-12" db="EMBL/GenBank/DDBJ databases">
        <title>De novo assembly of Tibetan sheep genome.</title>
        <authorList>
            <person name="Li X."/>
        </authorList>
    </citation>
    <scope>NUCLEOTIDE SEQUENCE [LARGE SCALE GENOMIC DNA]</scope>
    <source>
        <tissue evidence="6">Heart</tissue>
    </source>
</reference>
<feature type="region of interest" description="Disordered" evidence="3">
    <location>
        <begin position="501"/>
        <end position="590"/>
    </location>
</feature>
<feature type="domain" description="Pinin/SDK" evidence="5">
    <location>
        <begin position="1"/>
        <end position="132"/>
    </location>
</feature>
<comment type="caution">
    <text evidence="6">The sequence shown here is derived from an EMBL/GenBank/DDBJ whole genome shotgun (WGS) entry which is preliminary data.</text>
</comment>
<feature type="coiled-coil region" evidence="2">
    <location>
        <begin position="1448"/>
        <end position="1528"/>
    </location>
</feature>
<feature type="region of interest" description="Disordered" evidence="3">
    <location>
        <begin position="1806"/>
        <end position="1845"/>
    </location>
</feature>
<feature type="region of interest" description="Disordered" evidence="3">
    <location>
        <begin position="46"/>
        <end position="139"/>
    </location>
</feature>
<feature type="region of interest" description="Disordered" evidence="3">
    <location>
        <begin position="1751"/>
        <end position="1790"/>
    </location>
</feature>
<organism evidence="6 7">
    <name type="scientific">Ovis aries</name>
    <name type="common">Sheep</name>
    <dbReference type="NCBI Taxonomy" id="9940"/>
    <lineage>
        <taxon>Eukaryota</taxon>
        <taxon>Metazoa</taxon>
        <taxon>Chordata</taxon>
        <taxon>Craniata</taxon>
        <taxon>Vertebrata</taxon>
        <taxon>Euteleostomi</taxon>
        <taxon>Mammalia</taxon>
        <taxon>Eutheria</taxon>
        <taxon>Laurasiatheria</taxon>
        <taxon>Artiodactyla</taxon>
        <taxon>Ruminantia</taxon>
        <taxon>Pecora</taxon>
        <taxon>Bovidae</taxon>
        <taxon>Caprinae</taxon>
        <taxon>Ovis</taxon>
    </lineage>
</organism>
<feature type="compositionally biased region" description="Basic and acidic residues" evidence="3">
    <location>
        <begin position="1611"/>
        <end position="1630"/>
    </location>
</feature>
<feature type="domain" description="Pinin/SDK/MemA protein" evidence="4">
    <location>
        <begin position="136"/>
        <end position="260"/>
    </location>
</feature>
<evidence type="ECO:0000313" key="6">
    <source>
        <dbReference type="EMBL" id="KAG5198256.1"/>
    </source>
</evidence>
<feature type="compositionally biased region" description="Basic and acidic residues" evidence="3">
    <location>
        <begin position="360"/>
        <end position="380"/>
    </location>
</feature>
<evidence type="ECO:0000313" key="7">
    <source>
        <dbReference type="Proteomes" id="UP000664991"/>
    </source>
</evidence>
<dbReference type="Pfam" id="PF04697">
    <property type="entry name" value="Pinin_SDK_N"/>
    <property type="match status" value="1"/>
</dbReference>
<accession>A0A835ZWR5</accession>
<feature type="region of interest" description="Disordered" evidence="3">
    <location>
        <begin position="764"/>
        <end position="790"/>
    </location>
</feature>
<feature type="compositionally biased region" description="Pro residues" evidence="3">
    <location>
        <begin position="1779"/>
        <end position="1789"/>
    </location>
</feature>
<evidence type="ECO:0000259" key="4">
    <source>
        <dbReference type="Pfam" id="PF04696"/>
    </source>
</evidence>
<feature type="coiled-coil region" evidence="2">
    <location>
        <begin position="5"/>
        <end position="32"/>
    </location>
</feature>
<dbReference type="GO" id="GO:0006888">
    <property type="term" value="P:endoplasmic reticulum to Golgi vesicle-mediated transport"/>
    <property type="evidence" value="ECO:0007669"/>
    <property type="project" value="TreeGrafter"/>
</dbReference>
<feature type="compositionally biased region" description="Basic and acidic residues" evidence="3">
    <location>
        <begin position="629"/>
        <end position="666"/>
    </location>
</feature>
<name>A0A835ZWR5_SHEEP</name>
<dbReference type="InterPro" id="IPR051500">
    <property type="entry name" value="cTAGE_MIA/OTOR"/>
</dbReference>
<protein>
    <recommendedName>
        <fullName evidence="8">Pinin</fullName>
    </recommendedName>
</protein>
<feature type="region of interest" description="Disordered" evidence="3">
    <location>
        <begin position="603"/>
        <end position="673"/>
    </location>
</feature>
<feature type="compositionally biased region" description="Basic and acidic residues" evidence="3">
    <location>
        <begin position="764"/>
        <end position="775"/>
    </location>
</feature>
<feature type="compositionally biased region" description="Basic and acidic residues" evidence="3">
    <location>
        <begin position="1701"/>
        <end position="1711"/>
    </location>
</feature>
<feature type="region of interest" description="Disordered" evidence="3">
    <location>
        <begin position="692"/>
        <end position="718"/>
    </location>
</feature>
<evidence type="ECO:0000259" key="5">
    <source>
        <dbReference type="Pfam" id="PF04697"/>
    </source>
</evidence>
<feature type="region of interest" description="Disordered" evidence="3">
    <location>
        <begin position="1549"/>
        <end position="1739"/>
    </location>
</feature>
<dbReference type="Proteomes" id="UP000664991">
    <property type="component" value="Unassembled WGS sequence"/>
</dbReference>
<evidence type="ECO:0000256" key="1">
    <source>
        <dbReference type="ARBA" id="ARBA00023054"/>
    </source>
</evidence>
<feature type="compositionally biased region" description="Gly residues" evidence="3">
    <location>
        <begin position="1593"/>
        <end position="1602"/>
    </location>
</feature>
<evidence type="ECO:0008006" key="8">
    <source>
        <dbReference type="Google" id="ProtNLM"/>
    </source>
</evidence>
<feature type="region of interest" description="Disordered" evidence="3">
    <location>
        <begin position="283"/>
        <end position="385"/>
    </location>
</feature>
<evidence type="ECO:0000256" key="2">
    <source>
        <dbReference type="SAM" id="Coils"/>
    </source>
</evidence>
<dbReference type="PANTHER" id="PTHR23158:SF38">
    <property type="entry name" value="MELANOMA INHIBITORY ACTIVITY PROTEIN 2"/>
    <property type="match status" value="1"/>
</dbReference>
<gene>
    <name evidence="6" type="ORF">JEQ12_007946</name>
</gene>
<feature type="compositionally biased region" description="Basic and acidic residues" evidence="3">
    <location>
        <begin position="87"/>
        <end position="100"/>
    </location>
</feature>
<evidence type="ECO:0000256" key="3">
    <source>
        <dbReference type="SAM" id="MobiDB-lite"/>
    </source>
</evidence>
<dbReference type="GO" id="GO:0009306">
    <property type="term" value="P:protein secretion"/>
    <property type="evidence" value="ECO:0007669"/>
    <property type="project" value="TreeGrafter"/>
</dbReference>
<dbReference type="Gene3D" id="2.30.30.40">
    <property type="entry name" value="SH3 Domains"/>
    <property type="match status" value="1"/>
</dbReference>
<feature type="coiled-coil region" evidence="2">
    <location>
        <begin position="1137"/>
        <end position="1290"/>
    </location>
</feature>
<dbReference type="PANTHER" id="PTHR23158">
    <property type="entry name" value="MELANOMA INHIBITORY ACTIVITY-RELATED"/>
    <property type="match status" value="1"/>
</dbReference>
<keyword evidence="1 2" id="KW-0175">Coiled coil</keyword>
<dbReference type="GO" id="GO:0035459">
    <property type="term" value="P:vesicle cargo loading"/>
    <property type="evidence" value="ECO:0007669"/>
    <property type="project" value="TreeGrafter"/>
</dbReference>
<dbReference type="Pfam" id="PF04696">
    <property type="entry name" value="Pinin_SDK_memA"/>
    <property type="match status" value="1"/>
</dbReference>
<dbReference type="GO" id="GO:0005789">
    <property type="term" value="C:endoplasmic reticulum membrane"/>
    <property type="evidence" value="ECO:0007669"/>
    <property type="project" value="TreeGrafter"/>
</dbReference>
<sequence length="1845" mass="210709">MAVAVRTLQEQLEKAKESLKNVDENIRKLTGRDPNDVRPIQARLLALSGPGGGRGRGSLLLRRGFSDSGGGPPAKQRDLEGAVSRLGGERRTRRESRQESDPEDDDVKKPALQSSVVATSKERTRRDLIQDQNMDEKGKQRNRRIFGLLMGTLQKFKQESTVATERQKRRQEIEQKLEVQAEEERKQVENERRELFEERRAKQTELRLLEQKVELAQLQEEWNEHNAKIIKYIRTKTKPHLFYIPGRMCPATQKLIEESQRKMNALFEGRRIEFAEQINKMEARPRRQSMKEKEHQVVVRNEEQKSEQEEGKVAQREEELEETGNQHNDVEIEEAGEDEEKEIGIVHSDAEKEQEEEEQKQEMEVKMEEETEVRESEKQQDSQPEEVMDVLEMVESVKNVIAEQEVMEINQVESIEPSENETSKELEPEMEFEVEPDKECKSVSPAKENKGKDFGYFPRDAVQIEEVFISEEVQIPTKESDFFCLLGISYIFENEASELNSDNSENMYPYEEDNDPKSSVYESDFQIEPGFYSTSDSSLFEDQFPASEAPEDSRSTSESEDWEAEAGSMEQYLIPEGDHAPPSSAVPEVKGWFGFGKDQAEEKTFESVIEPQEESSFRSRQMAVEDGNDPEKLNSGEPQTEHKQELELEFDSVPKEQSELVSESEHILNPQDTGWFGGGFTSYLGFGGEDTELELSSKESNPLLEDVPSSISSEEETTVPCTETLTEKEDVITNDSSILKPSWFDFGFGMLGFAYANEDKIISDDGKNEEGGEREKHRHPSTSEFDPDNEQEIKLIKITETENQIGKETVLEKTDDYDTVPYFKKLLYNFDNRWRFQNTPKETELTFPKQTLDESNVGENDKTEEFSAEKYPADNIEDMLKSGYSQPDMDSEIEFPMRIHEEAHFKTLSSENSDEKLKISLDTERPTQAEMDTSMENTLSNSQILLTDYSLSSQNYIAMKEDASWPQLLEYLFQIDVYDFLNSAFSPIVILIERWSDPVARCRFGFRTERCVFCSFVVVRAGPGYGSDCQSSLGAMAGPGSAPQPYLGLVLAKLRWAVAALPEDMRQSNLYGFPWELVICATIVGFFAVLLFLWRSFRSVRSRIYVGREKKLAVELSTLIEEKCKLLEKFSIVQKEYESLESSLKDASYEKESTEAQSLEFVEGSQISEAFYEKLTGSKSELEDEILTLEKELKEEKSKHLKQDELMSDISKRIQSLEDESKSLKSQVAEAKTTFKIFQMNEERLKIAIKDALSENSQLQESQKQLLQEAEEWREQVNELNKQKITFEDSKVHMEQVLCDKENQIKSLTERLRKMKDWTAVLGEDIADDDNLELEMKSDSENDAYLDNQPKGALKKLVHAAKLRASLKTLEGERNQIYTQLSEVDKTKEELTECIKNLQTEQASLQSENTQFESETQKLQQKLKVMTELYQENEMILHRKLTMEENYRLEKEEKLSKADEKINHAAEELETYRKRAKDLEEELERTVHSYKGQVISHEKKAHDNWLAARTAERNLNDLRKENAHNRQKLTDTEFKIELLEKDPYALDVPNTAFGREHSPYGPSPLGRPSPEMRAFLSPPTLLEGPLRLSPLLPGGGGRGSRGPGNPLDHPITNERGESNSDRLTDPHRASSDTGSLSPPWEQDRRMMIPPSGQPYPDLVLLPQRQDGFYSNSGRLSGPAELRSFNMPSLDKTDGGVSSEMESSRNESKDDLGNLNVPDSSVPTENEAAGPGFVPPPRPLVRVPLFPVDTRGPFIRRGPPFPPPPPGSMYGAPRDYFPPRDFPGPPPPPFAMRNVYPPRGFPHYLPPRAGFFPPPPHPESRSEFPSGLIPPSNEPTTEHPEPPQEI</sequence>
<dbReference type="EMBL" id="JAEMGP010000018">
    <property type="protein sequence ID" value="KAG5198256.1"/>
    <property type="molecule type" value="Genomic_DNA"/>
</dbReference>
<feature type="region of interest" description="Disordered" evidence="3">
    <location>
        <begin position="410"/>
        <end position="454"/>
    </location>
</feature>
<feature type="coiled-coil region" evidence="2">
    <location>
        <begin position="1381"/>
        <end position="1422"/>
    </location>
</feature>
<feature type="compositionally biased region" description="Low complexity" evidence="3">
    <location>
        <begin position="1822"/>
        <end position="1834"/>
    </location>
</feature>
<feature type="compositionally biased region" description="Basic and acidic residues" evidence="3">
    <location>
        <begin position="120"/>
        <end position="139"/>
    </location>
</feature>
<feature type="compositionally biased region" description="Basic and acidic residues" evidence="3">
    <location>
        <begin position="283"/>
        <end position="317"/>
    </location>
</feature>
<dbReference type="InterPro" id="IPR006786">
    <property type="entry name" value="Pinin_SDK_MemA"/>
</dbReference>
<dbReference type="GO" id="GO:0070971">
    <property type="term" value="C:endoplasmic reticulum exit site"/>
    <property type="evidence" value="ECO:0007669"/>
    <property type="project" value="TreeGrafter"/>
</dbReference>
<feature type="compositionally biased region" description="Low complexity" evidence="3">
    <location>
        <begin position="1581"/>
        <end position="1592"/>
    </location>
</feature>
<feature type="compositionally biased region" description="Basic and acidic residues" evidence="3">
    <location>
        <begin position="435"/>
        <end position="453"/>
    </location>
</feature>
<dbReference type="InterPro" id="IPR006787">
    <property type="entry name" value="Pinin_SDK_N"/>
</dbReference>
<feature type="compositionally biased region" description="Basic and acidic residues" evidence="3">
    <location>
        <begin position="1835"/>
        <end position="1845"/>
    </location>
</feature>
<proteinExistence type="predicted"/>
<feature type="compositionally biased region" description="Basic and acidic residues" evidence="3">
    <location>
        <begin position="342"/>
        <end position="351"/>
    </location>
</feature>
<feature type="compositionally biased region" description="Acidic residues" evidence="3">
    <location>
        <begin position="331"/>
        <end position="341"/>
    </location>
</feature>
<feature type="coiled-coil region" evidence="2">
    <location>
        <begin position="163"/>
        <end position="228"/>
    </location>
</feature>